<sequence>MNATTPAPAPRDALLRIRGLSAGYGLVGVLQSVSLDVRPAEFLALVGSNGAGKTTLLRTLSGLLPVQSGTIEWEGRSIGGLTPDAIFRLGIVQVPEGRQLFPRMSVQDNLLMGAYRRDDKAEVRADLDKVYGLFPRMAERRRQLAGSMSGGEQQMCAMARALMARPRLLMVDEMSLGLAPIIVDQLMDNLTAIRDQGVTILLVEQDIHLALAAADRAYVLETGQIVREGPARDLIEDPELKRAYLGV</sequence>
<dbReference type="AlphaFoldDB" id="W8WVI0"/>
<evidence type="ECO:0000313" key="9">
    <source>
        <dbReference type="Proteomes" id="UP000019805"/>
    </source>
</evidence>
<keyword evidence="4" id="KW-0547">Nucleotide-binding</keyword>
<dbReference type="Pfam" id="PF00005">
    <property type="entry name" value="ABC_tran"/>
    <property type="match status" value="1"/>
</dbReference>
<keyword evidence="6" id="KW-0029">Amino-acid transport</keyword>
<evidence type="ECO:0000259" key="7">
    <source>
        <dbReference type="PROSITE" id="PS50893"/>
    </source>
</evidence>
<dbReference type="PATRIC" id="fig|1437824.5.peg.1091"/>
<gene>
    <name evidence="8" type="ORF">BN940_05526</name>
</gene>
<name>W8WVI0_CASD6</name>
<dbReference type="GO" id="GO:0016887">
    <property type="term" value="F:ATP hydrolysis activity"/>
    <property type="evidence" value="ECO:0007669"/>
    <property type="project" value="InterPro"/>
</dbReference>
<dbReference type="STRING" id="1437824.BN940_05526"/>
<evidence type="ECO:0000256" key="2">
    <source>
        <dbReference type="ARBA" id="ARBA00022448"/>
    </source>
</evidence>
<dbReference type="OrthoDB" id="9776369at2"/>
<reference evidence="8 9" key="1">
    <citation type="journal article" date="2014" name="BMC Microbiol.">
        <title>The oxygen-independent metabolism of cyclic monoterpenes in Castellaniella defragrans 65Phen.</title>
        <authorList>
            <person name="Petasch J."/>
            <person name="Disch E.M."/>
            <person name="Markert S."/>
            <person name="Becher D."/>
            <person name="Schweder T."/>
            <person name="Huttel B."/>
            <person name="Reinhardt R."/>
            <person name="Harder J."/>
        </authorList>
    </citation>
    <scope>NUCLEOTIDE SEQUENCE [LARGE SCALE GENOMIC DNA]</scope>
    <source>
        <strain evidence="8">65Phen</strain>
    </source>
</reference>
<dbReference type="SMART" id="SM00382">
    <property type="entry name" value="AAA"/>
    <property type="match status" value="1"/>
</dbReference>
<evidence type="ECO:0000313" key="8">
    <source>
        <dbReference type="EMBL" id="CDM23574.1"/>
    </source>
</evidence>
<dbReference type="InterPro" id="IPR027417">
    <property type="entry name" value="P-loop_NTPase"/>
</dbReference>
<dbReference type="eggNOG" id="COG0410">
    <property type="taxonomic scope" value="Bacteria"/>
</dbReference>
<dbReference type="GO" id="GO:0015807">
    <property type="term" value="P:L-amino acid transport"/>
    <property type="evidence" value="ECO:0007669"/>
    <property type="project" value="TreeGrafter"/>
</dbReference>
<evidence type="ECO:0000256" key="4">
    <source>
        <dbReference type="ARBA" id="ARBA00022741"/>
    </source>
</evidence>
<dbReference type="InterPro" id="IPR052156">
    <property type="entry name" value="BCAA_Transport_ATP-bd_LivF"/>
</dbReference>
<dbReference type="PROSITE" id="PS50893">
    <property type="entry name" value="ABC_TRANSPORTER_2"/>
    <property type="match status" value="1"/>
</dbReference>
<dbReference type="KEGG" id="cdn:BN940_05526"/>
<proteinExistence type="inferred from homology"/>
<dbReference type="CDD" id="cd03224">
    <property type="entry name" value="ABC_TM1139_LivF_branched"/>
    <property type="match status" value="1"/>
</dbReference>
<dbReference type="SUPFAM" id="SSF52540">
    <property type="entry name" value="P-loop containing nucleoside triphosphate hydrolases"/>
    <property type="match status" value="1"/>
</dbReference>
<dbReference type="Proteomes" id="UP000019805">
    <property type="component" value="Chromosome"/>
</dbReference>
<dbReference type="Gene3D" id="3.40.50.300">
    <property type="entry name" value="P-loop containing nucleotide triphosphate hydrolases"/>
    <property type="match status" value="1"/>
</dbReference>
<keyword evidence="2" id="KW-0813">Transport</keyword>
<keyword evidence="3" id="KW-1003">Cell membrane</keyword>
<dbReference type="GO" id="GO:0015658">
    <property type="term" value="F:branched-chain amino acid transmembrane transporter activity"/>
    <property type="evidence" value="ECO:0007669"/>
    <property type="project" value="TreeGrafter"/>
</dbReference>
<evidence type="ECO:0000256" key="6">
    <source>
        <dbReference type="ARBA" id="ARBA00022970"/>
    </source>
</evidence>
<feature type="domain" description="ABC transporter" evidence="7">
    <location>
        <begin position="15"/>
        <end position="247"/>
    </location>
</feature>
<accession>W8WVI0</accession>
<evidence type="ECO:0000256" key="5">
    <source>
        <dbReference type="ARBA" id="ARBA00022840"/>
    </source>
</evidence>
<keyword evidence="9" id="KW-1185">Reference proteome</keyword>
<dbReference type="EMBL" id="HG916765">
    <property type="protein sequence ID" value="CDM23574.1"/>
    <property type="molecule type" value="Genomic_DNA"/>
</dbReference>
<evidence type="ECO:0000256" key="3">
    <source>
        <dbReference type="ARBA" id="ARBA00022475"/>
    </source>
</evidence>
<dbReference type="HOGENOM" id="CLU_000604_1_2_4"/>
<dbReference type="GO" id="GO:0005524">
    <property type="term" value="F:ATP binding"/>
    <property type="evidence" value="ECO:0007669"/>
    <property type="project" value="UniProtKB-KW"/>
</dbReference>
<keyword evidence="5 8" id="KW-0067">ATP-binding</keyword>
<evidence type="ECO:0000256" key="1">
    <source>
        <dbReference type="ARBA" id="ARBA00005417"/>
    </source>
</evidence>
<keyword evidence="3" id="KW-0472">Membrane</keyword>
<dbReference type="PANTHER" id="PTHR43820">
    <property type="entry name" value="HIGH-AFFINITY BRANCHED-CHAIN AMINO ACID TRANSPORT ATP-BINDING PROTEIN LIVF"/>
    <property type="match status" value="1"/>
</dbReference>
<dbReference type="RefSeq" id="WP_052355625.1">
    <property type="nucleotide sequence ID" value="NZ_HG916765.1"/>
</dbReference>
<dbReference type="InterPro" id="IPR003439">
    <property type="entry name" value="ABC_transporter-like_ATP-bd"/>
</dbReference>
<protein>
    <submittedName>
        <fullName evidence="8">Branched-chain amino acid transport ATP-binding protein LivF</fullName>
    </submittedName>
</protein>
<comment type="similarity">
    <text evidence="1">Belongs to the ABC transporter superfamily.</text>
</comment>
<dbReference type="InterPro" id="IPR003593">
    <property type="entry name" value="AAA+_ATPase"/>
</dbReference>
<dbReference type="PANTHER" id="PTHR43820:SF4">
    <property type="entry name" value="HIGH-AFFINITY BRANCHED-CHAIN AMINO ACID TRANSPORT ATP-BINDING PROTEIN LIVF"/>
    <property type="match status" value="1"/>
</dbReference>
<organism evidence="8 9">
    <name type="scientific">Castellaniella defragrans (strain DSM 12143 / CCUG 39792 / 65Phen)</name>
    <name type="common">Alcaligenes defragrans</name>
    <dbReference type="NCBI Taxonomy" id="1437824"/>
    <lineage>
        <taxon>Bacteria</taxon>
        <taxon>Pseudomonadati</taxon>
        <taxon>Pseudomonadota</taxon>
        <taxon>Betaproteobacteria</taxon>
        <taxon>Burkholderiales</taxon>
        <taxon>Alcaligenaceae</taxon>
        <taxon>Castellaniella</taxon>
    </lineage>
</organism>